<evidence type="ECO:0000259" key="6">
    <source>
        <dbReference type="PROSITE" id="PS51379"/>
    </source>
</evidence>
<dbReference type="Gene3D" id="3.30.70.20">
    <property type="match status" value="1"/>
</dbReference>
<dbReference type="Pfam" id="PF14697">
    <property type="entry name" value="Fer4_21"/>
    <property type="match status" value="1"/>
</dbReference>
<reference evidence="7 8" key="1">
    <citation type="submission" date="2024-03" db="EMBL/GenBank/DDBJ databases">
        <title>Novel species of the genus Variovorax.</title>
        <authorList>
            <person name="Liu Q."/>
            <person name="Xin Y.-H."/>
        </authorList>
    </citation>
    <scope>NUCLEOTIDE SEQUENCE [LARGE SCALE GENOMIC DNA]</scope>
    <source>
        <strain evidence="7 8">KACC 18901</strain>
    </source>
</reference>
<organism evidence="7 8">
    <name type="scientific">Variovorax robiniae</name>
    <dbReference type="NCBI Taxonomy" id="1836199"/>
    <lineage>
        <taxon>Bacteria</taxon>
        <taxon>Pseudomonadati</taxon>
        <taxon>Pseudomonadota</taxon>
        <taxon>Betaproteobacteria</taxon>
        <taxon>Burkholderiales</taxon>
        <taxon>Comamonadaceae</taxon>
        <taxon>Variovorax</taxon>
    </lineage>
</organism>
<evidence type="ECO:0000313" key="8">
    <source>
        <dbReference type="Proteomes" id="UP001367030"/>
    </source>
</evidence>
<dbReference type="InterPro" id="IPR017900">
    <property type="entry name" value="4Fe4S_Fe_S_CS"/>
</dbReference>
<keyword evidence="1" id="KW-0004">4Fe-4S</keyword>
<name>A0ABU8XE94_9BURK</name>
<dbReference type="InterPro" id="IPR050572">
    <property type="entry name" value="Fe-S_Ferredoxin"/>
</dbReference>
<evidence type="ECO:0000256" key="3">
    <source>
        <dbReference type="ARBA" id="ARBA00023004"/>
    </source>
</evidence>
<keyword evidence="4" id="KW-0411">Iron-sulfur</keyword>
<keyword evidence="8" id="KW-1185">Reference proteome</keyword>
<dbReference type="PROSITE" id="PS00198">
    <property type="entry name" value="4FE4S_FER_1"/>
    <property type="match status" value="1"/>
</dbReference>
<evidence type="ECO:0000313" key="7">
    <source>
        <dbReference type="EMBL" id="MEJ8858118.1"/>
    </source>
</evidence>
<evidence type="ECO:0000256" key="5">
    <source>
        <dbReference type="SAM" id="MobiDB-lite"/>
    </source>
</evidence>
<evidence type="ECO:0000256" key="2">
    <source>
        <dbReference type="ARBA" id="ARBA00022723"/>
    </source>
</evidence>
<dbReference type="PANTHER" id="PTHR43687">
    <property type="entry name" value="ADENYLYLSULFATE REDUCTASE, BETA SUBUNIT"/>
    <property type="match status" value="1"/>
</dbReference>
<dbReference type="SUPFAM" id="SSF54862">
    <property type="entry name" value="4Fe-4S ferredoxins"/>
    <property type="match status" value="1"/>
</dbReference>
<dbReference type="PROSITE" id="PS51379">
    <property type="entry name" value="4FE4S_FER_2"/>
    <property type="match status" value="2"/>
</dbReference>
<keyword evidence="2" id="KW-0479">Metal-binding</keyword>
<dbReference type="InterPro" id="IPR017896">
    <property type="entry name" value="4Fe4S_Fe-S-bd"/>
</dbReference>
<gene>
    <name evidence="7" type="ORF">WKW79_26360</name>
</gene>
<dbReference type="EMBL" id="JBBKZS010000014">
    <property type="protein sequence ID" value="MEJ8858118.1"/>
    <property type="molecule type" value="Genomic_DNA"/>
</dbReference>
<comment type="caution">
    <text evidence="7">The sequence shown here is derived from an EMBL/GenBank/DDBJ whole genome shotgun (WGS) entry which is preliminary data.</text>
</comment>
<evidence type="ECO:0000256" key="1">
    <source>
        <dbReference type="ARBA" id="ARBA00022485"/>
    </source>
</evidence>
<feature type="region of interest" description="Disordered" evidence="5">
    <location>
        <begin position="1"/>
        <end position="21"/>
    </location>
</feature>
<dbReference type="PANTHER" id="PTHR43687:SF1">
    <property type="entry name" value="FERREDOXIN III"/>
    <property type="match status" value="1"/>
</dbReference>
<feature type="domain" description="4Fe-4S ferredoxin-type" evidence="6">
    <location>
        <begin position="23"/>
        <end position="52"/>
    </location>
</feature>
<keyword evidence="3" id="KW-0408">Iron</keyword>
<evidence type="ECO:0000256" key="4">
    <source>
        <dbReference type="ARBA" id="ARBA00023014"/>
    </source>
</evidence>
<feature type="domain" description="4Fe-4S ferredoxin-type" evidence="6">
    <location>
        <begin position="57"/>
        <end position="86"/>
    </location>
</feature>
<dbReference type="Proteomes" id="UP001367030">
    <property type="component" value="Unassembled WGS sequence"/>
</dbReference>
<sequence>MPSPSHESTPVPARPARPARPGWLPVIDAARCTGCGWCVAACGLHLLSLEVVQWRKTSTLHDAGQCTGCSDCAVVCPFRVISMRKGTSDRGG</sequence>
<accession>A0ABU8XE94</accession>
<proteinExistence type="predicted"/>
<protein>
    <submittedName>
        <fullName evidence="7">4Fe-4S dicluster domain-containing protein</fullName>
    </submittedName>
</protein>